<dbReference type="PANTHER" id="PTHR33116">
    <property type="entry name" value="REVERSE TRANSCRIPTASE ZINC-BINDING DOMAIN-CONTAINING PROTEIN-RELATED-RELATED"/>
    <property type="match status" value="1"/>
</dbReference>
<comment type="caution">
    <text evidence="1">The sequence shown here is derived from an EMBL/GenBank/DDBJ whole genome shotgun (WGS) entry which is preliminary data.</text>
</comment>
<proteinExistence type="predicted"/>
<reference evidence="1 2" key="1">
    <citation type="journal article" date="2018" name="PLoS Genet.">
        <title>Population sequencing reveals clonal diversity and ancestral inbreeding in the grapevine cultivar Chardonnay.</title>
        <authorList>
            <person name="Roach M.J."/>
            <person name="Johnson D.L."/>
            <person name="Bohlmann J."/>
            <person name="van Vuuren H.J."/>
            <person name="Jones S.J."/>
            <person name="Pretorius I.S."/>
            <person name="Schmidt S.A."/>
            <person name="Borneman A.R."/>
        </authorList>
    </citation>
    <scope>NUCLEOTIDE SEQUENCE [LARGE SCALE GENOMIC DNA]</scope>
    <source>
        <strain evidence="2">cv. Chardonnay</strain>
        <tissue evidence="1">Leaf</tissue>
    </source>
</reference>
<dbReference type="AlphaFoldDB" id="A0A438GAR0"/>
<protein>
    <submittedName>
        <fullName evidence="1">Putative ribonuclease H protein</fullName>
    </submittedName>
</protein>
<organism evidence="1 2">
    <name type="scientific">Vitis vinifera</name>
    <name type="common">Grape</name>
    <dbReference type="NCBI Taxonomy" id="29760"/>
    <lineage>
        <taxon>Eukaryota</taxon>
        <taxon>Viridiplantae</taxon>
        <taxon>Streptophyta</taxon>
        <taxon>Embryophyta</taxon>
        <taxon>Tracheophyta</taxon>
        <taxon>Spermatophyta</taxon>
        <taxon>Magnoliopsida</taxon>
        <taxon>eudicotyledons</taxon>
        <taxon>Gunneridae</taxon>
        <taxon>Pentapetalae</taxon>
        <taxon>rosids</taxon>
        <taxon>Vitales</taxon>
        <taxon>Vitaceae</taxon>
        <taxon>Viteae</taxon>
        <taxon>Vitis</taxon>
    </lineage>
</organism>
<dbReference type="Proteomes" id="UP000288805">
    <property type="component" value="Unassembled WGS sequence"/>
</dbReference>
<sequence length="335" mass="37972">MEALSQLLSRARNGNFISGFRVGGRGSEGLFVSHLLFADDTLIFCDADEDQLQYLSWTFMWFEAISGLKVNLNKTEVIPVGEGIPMETLATVLGWRGMQWKKDSGKEYLSGKGNTSPKAVVLPLLKSTLSSLPTYFLSLFVIPKRVCVRLEKIQRDFLWGGGALENKPHLVSWKVVCADKKKDGLGIRSLATFNKALLGKWLWRFANENEPLWKQIILSKYDLQEGGWCSKDARNQYGVGVWKAIRKGWENFRSHSCFIIGDGTRVKFWKDLWCGNQSLEEAFPILFNLSVNKEGWVAEAWEEDEGGGSRGLRFNRHLNDWEVGEVESLLSKLIP</sequence>
<evidence type="ECO:0000313" key="1">
    <source>
        <dbReference type="EMBL" id="RVW69294.1"/>
    </source>
</evidence>
<gene>
    <name evidence="1" type="primary">VvCHDp000001_1250</name>
    <name evidence="1" type="ORF">CK203_061341</name>
</gene>
<evidence type="ECO:0000313" key="2">
    <source>
        <dbReference type="Proteomes" id="UP000288805"/>
    </source>
</evidence>
<dbReference type="PANTHER" id="PTHR33116:SF78">
    <property type="entry name" value="OS12G0587133 PROTEIN"/>
    <property type="match status" value="1"/>
</dbReference>
<accession>A0A438GAR0</accession>
<dbReference type="EMBL" id="QGNW01000502">
    <property type="protein sequence ID" value="RVW69294.1"/>
    <property type="molecule type" value="Genomic_DNA"/>
</dbReference>
<name>A0A438GAR0_VITVI</name>